<dbReference type="AlphaFoldDB" id="A0A1V9QNP6"/>
<evidence type="ECO:0000313" key="2">
    <source>
        <dbReference type="Proteomes" id="UP000192638"/>
    </source>
</evidence>
<dbReference type="CDD" id="cd04647">
    <property type="entry name" value="LbH_MAT_like"/>
    <property type="match status" value="1"/>
</dbReference>
<dbReference type="InterPro" id="IPR001451">
    <property type="entry name" value="Hexapep"/>
</dbReference>
<dbReference type="Pfam" id="PF00132">
    <property type="entry name" value="Hexapep"/>
    <property type="match status" value="1"/>
</dbReference>
<evidence type="ECO:0000313" key="1">
    <source>
        <dbReference type="EMBL" id="OQQ82370.1"/>
    </source>
</evidence>
<dbReference type="SUPFAM" id="SSF51161">
    <property type="entry name" value="Trimeric LpxA-like enzymes"/>
    <property type="match status" value="1"/>
</dbReference>
<name>A0A1V9QNP6_9LACO</name>
<evidence type="ECO:0008006" key="3">
    <source>
        <dbReference type="Google" id="ProtNLM"/>
    </source>
</evidence>
<dbReference type="InterPro" id="IPR011004">
    <property type="entry name" value="Trimer_LpxA-like_sf"/>
</dbReference>
<protein>
    <recommendedName>
        <fullName evidence="3">Acyltransferase</fullName>
    </recommendedName>
</protein>
<proteinExistence type="predicted"/>
<dbReference type="RefSeq" id="WP_081530871.1">
    <property type="nucleotide sequence ID" value="NZ_NBEB01000072.1"/>
</dbReference>
<organism evidence="1 2">
    <name type="scientific">Ligilactobacillus salivarius</name>
    <dbReference type="NCBI Taxonomy" id="1624"/>
    <lineage>
        <taxon>Bacteria</taxon>
        <taxon>Bacillati</taxon>
        <taxon>Bacillota</taxon>
        <taxon>Bacilli</taxon>
        <taxon>Lactobacillales</taxon>
        <taxon>Lactobacillaceae</taxon>
        <taxon>Ligilactobacillus</taxon>
    </lineage>
</organism>
<dbReference type="Gene3D" id="2.160.10.10">
    <property type="entry name" value="Hexapeptide repeat proteins"/>
    <property type="match status" value="1"/>
</dbReference>
<reference evidence="1 2" key="1">
    <citation type="submission" date="2017-03" db="EMBL/GenBank/DDBJ databases">
        <title>Phylogenomics and comparative genomics of Lactobacillus salivarius, a mammalian gut commensal.</title>
        <authorList>
            <person name="Harris H.M."/>
        </authorList>
    </citation>
    <scope>NUCLEOTIDE SEQUENCE [LARGE SCALE GENOMIC DNA]</scope>
    <source>
        <strain evidence="1 2">LMG 14477</strain>
    </source>
</reference>
<comment type="caution">
    <text evidence="1">The sequence shown here is derived from an EMBL/GenBank/DDBJ whole genome shotgun (WGS) entry which is preliminary data.</text>
</comment>
<dbReference type="PANTHER" id="PTHR23416">
    <property type="entry name" value="SIALIC ACID SYNTHASE-RELATED"/>
    <property type="match status" value="1"/>
</dbReference>
<accession>A0A1V9QNP6</accession>
<sequence length="168" mass="18755">MLIFKVIYHCIAMIKKILLKIIYGRKVNIQKGVTWRKGFSMMIGKTGKVSIGENCFFNNDCSINSLNNIYIGSNTIMGENVKVYDHNHRFNIENILISEQGFSVGEVSIGENCWIGSNVIILKDAKIGNNCVIAAGSVINDVIPDNSIVRNNTKIDIEKINFIKGNVE</sequence>
<gene>
    <name evidence="1" type="ORF">B6U60_07850</name>
</gene>
<dbReference type="Proteomes" id="UP000192638">
    <property type="component" value="Unassembled WGS sequence"/>
</dbReference>
<dbReference type="EMBL" id="NBEB01000072">
    <property type="protein sequence ID" value="OQQ82370.1"/>
    <property type="molecule type" value="Genomic_DNA"/>
</dbReference>
<dbReference type="InterPro" id="IPR051159">
    <property type="entry name" value="Hexapeptide_acetyltransf"/>
</dbReference>